<dbReference type="EMBL" id="JAAEDM010000007">
    <property type="protein sequence ID" value="MBR0670438.1"/>
    <property type="molecule type" value="Genomic_DNA"/>
</dbReference>
<sequence>MASDKRARRTGRRVQARAGAAPAASAQVLLGDWQRRVVFMLLFSGLAFAAVGAFVAPRGAGYWFAVAAAPVIGTLMGFVVGGAPGRALDARLMGGGAPKDGPRPILPAALPAAQRLALQTALLPVLLSELAGAAERMAPRERAAAHALVEAGATAPEGEPRQALARDLPRLIVELTAGNAVAAGEAEDLARRLALPAPRMGVTP</sequence>
<keyword evidence="3" id="KW-1185">Reference proteome</keyword>
<evidence type="ECO:0000313" key="2">
    <source>
        <dbReference type="EMBL" id="MBR0670438.1"/>
    </source>
</evidence>
<keyword evidence="1" id="KW-0472">Membrane</keyword>
<keyword evidence="1" id="KW-1133">Transmembrane helix</keyword>
<dbReference type="Proteomes" id="UP001138751">
    <property type="component" value="Unassembled WGS sequence"/>
</dbReference>
<accession>A0A9X9WTF9</accession>
<feature type="transmembrane region" description="Helical" evidence="1">
    <location>
        <begin position="62"/>
        <end position="83"/>
    </location>
</feature>
<dbReference type="AlphaFoldDB" id="A0A9X9WTF9"/>
<comment type="caution">
    <text evidence="2">The sequence shown here is derived from an EMBL/GenBank/DDBJ whole genome shotgun (WGS) entry which is preliminary data.</text>
</comment>
<reference evidence="2" key="2">
    <citation type="journal article" date="2021" name="Syst. Appl. Microbiol.">
        <title>Roseomonas hellenica sp. nov., isolated from roots of wild-growing Alkanna tinctoria.</title>
        <authorList>
            <person name="Rat A."/>
            <person name="Naranjo H.D."/>
            <person name="Lebbe L."/>
            <person name="Cnockaert M."/>
            <person name="Krigas N."/>
            <person name="Grigoriadou K."/>
            <person name="Maloupa E."/>
            <person name="Willems A."/>
        </authorList>
    </citation>
    <scope>NUCLEOTIDE SEQUENCE</scope>
    <source>
        <strain evidence="2">LMG 31231</strain>
    </source>
</reference>
<evidence type="ECO:0000256" key="1">
    <source>
        <dbReference type="SAM" id="Phobius"/>
    </source>
</evidence>
<organism evidence="2 3">
    <name type="scientific">Neoroseomonas soli</name>
    <dbReference type="NCBI Taxonomy" id="1081025"/>
    <lineage>
        <taxon>Bacteria</taxon>
        <taxon>Pseudomonadati</taxon>
        <taxon>Pseudomonadota</taxon>
        <taxon>Alphaproteobacteria</taxon>
        <taxon>Acetobacterales</taxon>
        <taxon>Acetobacteraceae</taxon>
        <taxon>Neoroseomonas</taxon>
    </lineage>
</organism>
<evidence type="ECO:0000313" key="3">
    <source>
        <dbReference type="Proteomes" id="UP001138751"/>
    </source>
</evidence>
<dbReference type="RefSeq" id="WP_211860807.1">
    <property type="nucleotide sequence ID" value="NZ_JAAEDM010000007.1"/>
</dbReference>
<name>A0A9X9WTF9_9PROT</name>
<protein>
    <submittedName>
        <fullName evidence="2">Uncharacterized protein</fullName>
    </submittedName>
</protein>
<proteinExistence type="predicted"/>
<gene>
    <name evidence="2" type="ORF">GXW76_04575</name>
</gene>
<keyword evidence="1" id="KW-0812">Transmembrane</keyword>
<reference evidence="2" key="1">
    <citation type="submission" date="2020-01" db="EMBL/GenBank/DDBJ databases">
        <authorList>
            <person name="Rat A."/>
        </authorList>
    </citation>
    <scope>NUCLEOTIDE SEQUENCE</scope>
    <source>
        <strain evidence="2">LMG 31231</strain>
    </source>
</reference>
<feature type="transmembrane region" description="Helical" evidence="1">
    <location>
        <begin position="37"/>
        <end position="56"/>
    </location>
</feature>